<feature type="transmembrane region" description="Helical" evidence="1">
    <location>
        <begin position="12"/>
        <end position="29"/>
    </location>
</feature>
<protein>
    <submittedName>
        <fullName evidence="2">Stage II sporulation protein M</fullName>
    </submittedName>
</protein>
<evidence type="ECO:0000256" key="1">
    <source>
        <dbReference type="SAM" id="Phobius"/>
    </source>
</evidence>
<dbReference type="EMBL" id="RCYR01000023">
    <property type="protein sequence ID" value="RYS78711.1"/>
    <property type="molecule type" value="Genomic_DNA"/>
</dbReference>
<reference evidence="3 5" key="2">
    <citation type="journal article" date="2019" name="Science, e1252229">
        <title>Invertible promoters mediate bacterial phase variation, antibiotic resistance, and host adaptation in the gut.</title>
        <authorList>
            <person name="Jiang X."/>
            <person name="Hall A.B."/>
            <person name="Arthur T.D."/>
            <person name="Plichta D.R."/>
            <person name="Covington C.T."/>
            <person name="Poyet M."/>
            <person name="Crothers J."/>
            <person name="Moses P.L."/>
            <person name="Tolonen A.C."/>
            <person name="Vlamakis H."/>
            <person name="Alm E.J."/>
            <person name="Xavier R.J."/>
        </authorList>
    </citation>
    <scope>NUCLEOTIDE SEQUENCE [LARGE SCALE GENOMIC DNA]</scope>
    <source>
        <strain evidence="3">Aa_0143</strain>
        <strain evidence="5">aa_0143</strain>
    </source>
</reference>
<dbReference type="EMBL" id="CYZO01000026">
    <property type="protein sequence ID" value="CUO23385.1"/>
    <property type="molecule type" value="Genomic_DNA"/>
</dbReference>
<organism evidence="2 4">
    <name type="scientific">[Ruminococcus] torques</name>
    <dbReference type="NCBI Taxonomy" id="33039"/>
    <lineage>
        <taxon>Bacteria</taxon>
        <taxon>Bacillati</taxon>
        <taxon>Bacillota</taxon>
        <taxon>Clostridia</taxon>
        <taxon>Lachnospirales</taxon>
        <taxon>Lachnospiraceae</taxon>
        <taxon>Mediterraneibacter</taxon>
    </lineage>
</organism>
<gene>
    <name evidence="3" type="ORF">EAI93_10675</name>
    <name evidence="2" type="ORF">ERS852456_01971</name>
</gene>
<dbReference type="Proteomes" id="UP000095787">
    <property type="component" value="Unassembled WGS sequence"/>
</dbReference>
<feature type="transmembrane region" description="Helical" evidence="1">
    <location>
        <begin position="116"/>
        <end position="138"/>
    </location>
</feature>
<proteinExistence type="predicted"/>
<feature type="transmembrane region" description="Helical" evidence="1">
    <location>
        <begin position="150"/>
        <end position="167"/>
    </location>
</feature>
<dbReference type="RefSeq" id="WP_004846413.1">
    <property type="nucleotide sequence ID" value="NZ_CATVPX010000042.1"/>
</dbReference>
<evidence type="ECO:0000313" key="5">
    <source>
        <dbReference type="Proteomes" id="UP000292665"/>
    </source>
</evidence>
<feature type="transmembrane region" description="Helical" evidence="1">
    <location>
        <begin position="85"/>
        <end position="104"/>
    </location>
</feature>
<dbReference type="AlphaFoldDB" id="A0A174DGV5"/>
<sequence length="179" mass="20447">MKVFHVKKQLAALFMPGFLIGIIYVNFLAKKYVAAPDLFSEYFLDQFRGVQIDEKEYLWYLLRIRCVPFFMLSGLALTKLKKVSAGLFLGWTGISVGVLVSLAASNLGMKGCLLCLIGVSPQFLFYIPAYFMILKYCYESEDGRWNRQKTIFVGLMMSLGIITELYVNPVLVKLFLNYV</sequence>
<dbReference type="Proteomes" id="UP000292665">
    <property type="component" value="Unassembled WGS sequence"/>
</dbReference>
<reference evidence="2 4" key="1">
    <citation type="submission" date="2015-09" db="EMBL/GenBank/DDBJ databases">
        <authorList>
            <consortium name="Pathogen Informatics"/>
        </authorList>
    </citation>
    <scope>NUCLEOTIDE SEQUENCE [LARGE SCALE GENOMIC DNA]</scope>
    <source>
        <strain evidence="2 4">2789STDY5834841</strain>
    </source>
</reference>
<keyword evidence="1" id="KW-1133">Transmembrane helix</keyword>
<name>A0A174DGV5_9FIRM</name>
<evidence type="ECO:0000313" key="4">
    <source>
        <dbReference type="Proteomes" id="UP000095787"/>
    </source>
</evidence>
<dbReference type="GeneID" id="97328521"/>
<evidence type="ECO:0000313" key="2">
    <source>
        <dbReference type="EMBL" id="CUO23385.1"/>
    </source>
</evidence>
<accession>A0A174DGV5</accession>
<keyword evidence="1" id="KW-0472">Membrane</keyword>
<keyword evidence="1" id="KW-0812">Transmembrane</keyword>
<evidence type="ECO:0000313" key="3">
    <source>
        <dbReference type="EMBL" id="RYS78711.1"/>
    </source>
</evidence>
<feature type="transmembrane region" description="Helical" evidence="1">
    <location>
        <begin position="57"/>
        <end position="78"/>
    </location>
</feature>